<keyword evidence="8 9" id="KW-0472">Membrane</keyword>
<dbReference type="InterPro" id="IPR024961">
    <property type="entry name" value="T2SS_GspC_N"/>
</dbReference>
<evidence type="ECO:0000256" key="2">
    <source>
        <dbReference type="ARBA" id="ARBA00022448"/>
    </source>
</evidence>
<evidence type="ECO:0000313" key="11">
    <source>
        <dbReference type="EMBL" id="VVC75080.1"/>
    </source>
</evidence>
<evidence type="ECO:0000256" key="3">
    <source>
        <dbReference type="ARBA" id="ARBA00022475"/>
    </source>
</evidence>
<dbReference type="GO" id="GO:0005886">
    <property type="term" value="C:plasma membrane"/>
    <property type="evidence" value="ECO:0007669"/>
    <property type="project" value="UniProtKB-SubCell"/>
</dbReference>
<sequence length="175" mass="19218">MNLNESLLNFSHSQKAALGLCLTVAALTGITFIYSALQWRDDWLLTRGHPTKAPVIVKSTSSSELAAAPPGDHLFGKSLTKLGDMPITNLQLQVTGIVKVDNSRAGQVSKAYISIAGQPSKIFQVGDKLPYGVKIYEITADAIVLENNGHFEKLPLPRERLQFKPRQIVERTLHD</sequence>
<keyword evidence="5 9" id="KW-0812">Transmembrane</keyword>
<dbReference type="Gene3D" id="2.30.30.830">
    <property type="match status" value="1"/>
</dbReference>
<protein>
    <recommendedName>
        <fullName evidence="10">Type II secretion system protein GspC N-terminal domain-containing protein</fullName>
    </recommendedName>
</protein>
<keyword evidence="12" id="KW-1185">Reference proteome</keyword>
<keyword evidence="3" id="KW-1003">Cell membrane</keyword>
<dbReference type="Proteomes" id="UP000324194">
    <property type="component" value="Chromosome 1"/>
</dbReference>
<comment type="subcellular location">
    <subcellularLocation>
        <location evidence="1">Cell inner membrane</location>
    </subcellularLocation>
</comment>
<keyword evidence="6" id="KW-0653">Protein transport</keyword>
<dbReference type="KEGG" id="asip:AQUSIP_03560"/>
<feature type="transmembrane region" description="Helical" evidence="9">
    <location>
        <begin position="16"/>
        <end position="37"/>
    </location>
</feature>
<name>A0A5E4PDR3_9COXI</name>
<organism evidence="11 12">
    <name type="scientific">Aquicella siphonis</name>
    <dbReference type="NCBI Taxonomy" id="254247"/>
    <lineage>
        <taxon>Bacteria</taxon>
        <taxon>Pseudomonadati</taxon>
        <taxon>Pseudomonadota</taxon>
        <taxon>Gammaproteobacteria</taxon>
        <taxon>Legionellales</taxon>
        <taxon>Coxiellaceae</taxon>
        <taxon>Aquicella</taxon>
    </lineage>
</organism>
<evidence type="ECO:0000256" key="6">
    <source>
        <dbReference type="ARBA" id="ARBA00022927"/>
    </source>
</evidence>
<evidence type="ECO:0000256" key="5">
    <source>
        <dbReference type="ARBA" id="ARBA00022692"/>
    </source>
</evidence>
<proteinExistence type="predicted"/>
<evidence type="ECO:0000256" key="4">
    <source>
        <dbReference type="ARBA" id="ARBA00022519"/>
    </source>
</evidence>
<keyword evidence="7 9" id="KW-1133">Transmembrane helix</keyword>
<dbReference type="OrthoDB" id="5574088at2"/>
<keyword evidence="2" id="KW-0813">Transport</keyword>
<dbReference type="AlphaFoldDB" id="A0A5E4PDR3"/>
<evidence type="ECO:0000313" key="12">
    <source>
        <dbReference type="Proteomes" id="UP000324194"/>
    </source>
</evidence>
<evidence type="ECO:0000256" key="9">
    <source>
        <dbReference type="SAM" id="Phobius"/>
    </source>
</evidence>
<accession>A0A5E4PDR3</accession>
<gene>
    <name evidence="11" type="ORF">AQUSIP_03560</name>
</gene>
<reference evidence="11 12" key="1">
    <citation type="submission" date="2019-08" db="EMBL/GenBank/DDBJ databases">
        <authorList>
            <person name="Guy L."/>
        </authorList>
    </citation>
    <scope>NUCLEOTIDE SEQUENCE [LARGE SCALE GENOMIC DNA]</scope>
    <source>
        <strain evidence="11 12">SGT-108</strain>
    </source>
</reference>
<dbReference type="GO" id="GO:0015031">
    <property type="term" value="P:protein transport"/>
    <property type="evidence" value="ECO:0007669"/>
    <property type="project" value="UniProtKB-KW"/>
</dbReference>
<dbReference type="EMBL" id="LR699119">
    <property type="protein sequence ID" value="VVC75080.1"/>
    <property type="molecule type" value="Genomic_DNA"/>
</dbReference>
<evidence type="ECO:0000259" key="10">
    <source>
        <dbReference type="Pfam" id="PF11356"/>
    </source>
</evidence>
<evidence type="ECO:0000256" key="7">
    <source>
        <dbReference type="ARBA" id="ARBA00022989"/>
    </source>
</evidence>
<feature type="domain" description="Type II secretion system protein GspC N-terminal" evidence="10">
    <location>
        <begin position="71"/>
        <end position="156"/>
    </location>
</feature>
<evidence type="ECO:0000256" key="8">
    <source>
        <dbReference type="ARBA" id="ARBA00023136"/>
    </source>
</evidence>
<dbReference type="Pfam" id="PF11356">
    <property type="entry name" value="T2SSC"/>
    <property type="match status" value="1"/>
</dbReference>
<keyword evidence="4" id="KW-0997">Cell inner membrane</keyword>
<evidence type="ECO:0000256" key="1">
    <source>
        <dbReference type="ARBA" id="ARBA00004533"/>
    </source>
</evidence>